<dbReference type="Proteomes" id="UP001302676">
    <property type="component" value="Unassembled WGS sequence"/>
</dbReference>
<proteinExistence type="predicted"/>
<dbReference type="EMBL" id="MU853600">
    <property type="protein sequence ID" value="KAK4142228.1"/>
    <property type="molecule type" value="Genomic_DNA"/>
</dbReference>
<organism evidence="3 4">
    <name type="scientific">Dichotomopilus funicola</name>
    <dbReference type="NCBI Taxonomy" id="1934379"/>
    <lineage>
        <taxon>Eukaryota</taxon>
        <taxon>Fungi</taxon>
        <taxon>Dikarya</taxon>
        <taxon>Ascomycota</taxon>
        <taxon>Pezizomycotina</taxon>
        <taxon>Sordariomycetes</taxon>
        <taxon>Sordariomycetidae</taxon>
        <taxon>Sordariales</taxon>
        <taxon>Chaetomiaceae</taxon>
        <taxon>Dichotomopilus</taxon>
    </lineage>
</organism>
<evidence type="ECO:0000256" key="1">
    <source>
        <dbReference type="SAM" id="MobiDB-lite"/>
    </source>
</evidence>
<dbReference type="AlphaFoldDB" id="A0AAN6UZY2"/>
<dbReference type="Pfam" id="PF13302">
    <property type="entry name" value="Acetyltransf_3"/>
    <property type="match status" value="1"/>
</dbReference>
<feature type="compositionally biased region" description="Pro residues" evidence="1">
    <location>
        <begin position="19"/>
        <end position="32"/>
    </location>
</feature>
<dbReference type="GO" id="GO:1990189">
    <property type="term" value="F:protein N-terminal-serine acetyltransferase activity"/>
    <property type="evidence" value="ECO:0007669"/>
    <property type="project" value="TreeGrafter"/>
</dbReference>
<evidence type="ECO:0000259" key="2">
    <source>
        <dbReference type="Pfam" id="PF13302"/>
    </source>
</evidence>
<gene>
    <name evidence="3" type="ORF">C8A04DRAFT_30187</name>
</gene>
<dbReference type="GeneID" id="87817893"/>
<protein>
    <submittedName>
        <fullName evidence="3">Acyl-CoA N-acyltransferase</fullName>
    </submittedName>
</protein>
<dbReference type="SUPFAM" id="SSF55729">
    <property type="entry name" value="Acyl-CoA N-acyltransferases (Nat)"/>
    <property type="match status" value="1"/>
</dbReference>
<feature type="domain" description="N-acetyltransferase" evidence="2">
    <location>
        <begin position="51"/>
        <end position="197"/>
    </location>
</feature>
<dbReference type="PANTHER" id="PTHR43441">
    <property type="entry name" value="RIBOSOMAL-PROTEIN-SERINE ACETYLTRANSFERASE"/>
    <property type="match status" value="1"/>
</dbReference>
<dbReference type="InterPro" id="IPR051908">
    <property type="entry name" value="Ribosomal_N-acetyltransferase"/>
</dbReference>
<accession>A0AAN6UZY2</accession>
<dbReference type="RefSeq" id="XP_062635599.1">
    <property type="nucleotide sequence ID" value="XM_062781280.1"/>
</dbReference>
<evidence type="ECO:0000313" key="3">
    <source>
        <dbReference type="EMBL" id="KAK4142228.1"/>
    </source>
</evidence>
<evidence type="ECO:0000313" key="4">
    <source>
        <dbReference type="Proteomes" id="UP001302676"/>
    </source>
</evidence>
<dbReference type="InterPro" id="IPR016181">
    <property type="entry name" value="Acyl_CoA_acyltransferase"/>
</dbReference>
<dbReference type="PANTHER" id="PTHR43441:SF2">
    <property type="entry name" value="FAMILY ACETYLTRANSFERASE, PUTATIVE (AFU_ORTHOLOGUE AFUA_7G00850)-RELATED"/>
    <property type="match status" value="1"/>
</dbReference>
<dbReference type="InterPro" id="IPR000182">
    <property type="entry name" value="GNAT_dom"/>
</dbReference>
<name>A0AAN6UZY2_9PEZI</name>
<dbReference type="GO" id="GO:0008999">
    <property type="term" value="F:protein-N-terminal-alanine acetyltransferase activity"/>
    <property type="evidence" value="ECO:0007669"/>
    <property type="project" value="TreeGrafter"/>
</dbReference>
<comment type="caution">
    <text evidence="3">The sequence shown here is derived from an EMBL/GenBank/DDBJ whole genome shotgun (WGS) entry which is preliminary data.</text>
</comment>
<feature type="region of interest" description="Disordered" evidence="1">
    <location>
        <begin position="1"/>
        <end position="48"/>
    </location>
</feature>
<dbReference type="Gene3D" id="3.40.630.30">
    <property type="match status" value="1"/>
</dbReference>
<reference evidence="3" key="2">
    <citation type="submission" date="2023-05" db="EMBL/GenBank/DDBJ databases">
        <authorList>
            <consortium name="Lawrence Berkeley National Laboratory"/>
            <person name="Steindorff A."/>
            <person name="Hensen N."/>
            <person name="Bonometti L."/>
            <person name="Westerberg I."/>
            <person name="Brannstrom I.O."/>
            <person name="Guillou S."/>
            <person name="Cros-Aarteil S."/>
            <person name="Calhoun S."/>
            <person name="Haridas S."/>
            <person name="Kuo A."/>
            <person name="Mondo S."/>
            <person name="Pangilinan J."/>
            <person name="Riley R."/>
            <person name="Labutti K."/>
            <person name="Andreopoulos B."/>
            <person name="Lipzen A."/>
            <person name="Chen C."/>
            <person name="Yanf M."/>
            <person name="Daum C."/>
            <person name="Ng V."/>
            <person name="Clum A."/>
            <person name="Ohm R."/>
            <person name="Martin F."/>
            <person name="Silar P."/>
            <person name="Natvig D."/>
            <person name="Lalanne C."/>
            <person name="Gautier V."/>
            <person name="Ament-Velasquez S.L."/>
            <person name="Kruys A."/>
            <person name="Hutchinson M.I."/>
            <person name="Powell A.J."/>
            <person name="Barry K."/>
            <person name="Miller A.N."/>
            <person name="Grigoriev I.V."/>
            <person name="Debuchy R."/>
            <person name="Gladieux P."/>
            <person name="Thoren M.H."/>
            <person name="Johannesson H."/>
        </authorList>
    </citation>
    <scope>NUCLEOTIDE SEQUENCE</scope>
    <source>
        <strain evidence="3">CBS 141.50</strain>
    </source>
</reference>
<reference evidence="3" key="1">
    <citation type="journal article" date="2023" name="Mol. Phylogenet. Evol.">
        <title>Genome-scale phylogeny and comparative genomics of the fungal order Sordariales.</title>
        <authorList>
            <person name="Hensen N."/>
            <person name="Bonometti L."/>
            <person name="Westerberg I."/>
            <person name="Brannstrom I.O."/>
            <person name="Guillou S."/>
            <person name="Cros-Aarteil S."/>
            <person name="Calhoun S."/>
            <person name="Haridas S."/>
            <person name="Kuo A."/>
            <person name="Mondo S."/>
            <person name="Pangilinan J."/>
            <person name="Riley R."/>
            <person name="LaButti K."/>
            <person name="Andreopoulos B."/>
            <person name="Lipzen A."/>
            <person name="Chen C."/>
            <person name="Yan M."/>
            <person name="Daum C."/>
            <person name="Ng V."/>
            <person name="Clum A."/>
            <person name="Steindorff A."/>
            <person name="Ohm R.A."/>
            <person name="Martin F."/>
            <person name="Silar P."/>
            <person name="Natvig D.O."/>
            <person name="Lalanne C."/>
            <person name="Gautier V."/>
            <person name="Ament-Velasquez S.L."/>
            <person name="Kruys A."/>
            <person name="Hutchinson M.I."/>
            <person name="Powell A.J."/>
            <person name="Barry K."/>
            <person name="Miller A.N."/>
            <person name="Grigoriev I.V."/>
            <person name="Debuchy R."/>
            <person name="Gladieux P."/>
            <person name="Hiltunen Thoren M."/>
            <person name="Johannesson H."/>
        </authorList>
    </citation>
    <scope>NUCLEOTIDE SEQUENCE</scope>
    <source>
        <strain evidence="3">CBS 141.50</strain>
    </source>
</reference>
<keyword evidence="4" id="KW-1185">Reference proteome</keyword>
<sequence length="261" mass="29127">MASQNAQPGHDRPDETTSHPPPYSFPLGPPARPGQALLPPKQPLIGHTTSLVPLQPTHAPALYKHLGGEDNAWRWTYMLSGGYSNFAEFETVVAAWSTSRDRDYYVILSGPGTGSGDGDGVEALGLVAYLGVSTQMRRLEIGGVILGGALTRSRRATEAFFLFLRHAFDDLGYSRVEWKANQLNSTSMRAATRLGFEFEGVFRKHMVVKGRVRDTAWFSMTDDEWPGIKRGFESWLDDSNFDEHGKQKRTLQECREQPTEH</sequence>